<dbReference type="AlphaFoldDB" id="A0A814FKB4"/>
<protein>
    <submittedName>
        <fullName evidence="1">Uncharacterized protein</fullName>
    </submittedName>
</protein>
<proteinExistence type="predicted"/>
<comment type="caution">
    <text evidence="1">The sequence shown here is derived from an EMBL/GenBank/DDBJ whole genome shotgun (WGS) entry which is preliminary data.</text>
</comment>
<evidence type="ECO:0000313" key="2">
    <source>
        <dbReference type="Proteomes" id="UP000663879"/>
    </source>
</evidence>
<reference evidence="1" key="1">
    <citation type="submission" date="2021-02" db="EMBL/GenBank/DDBJ databases">
        <authorList>
            <person name="Nowell W R."/>
        </authorList>
    </citation>
    <scope>NUCLEOTIDE SEQUENCE</scope>
    <source>
        <strain evidence="1">Ploen Becks lab</strain>
    </source>
</reference>
<name>A0A814FKB4_9BILA</name>
<dbReference type="Proteomes" id="UP000663879">
    <property type="component" value="Unassembled WGS sequence"/>
</dbReference>
<gene>
    <name evidence="1" type="ORF">OXX778_LOCUS15527</name>
</gene>
<dbReference type="EMBL" id="CAJNOC010003448">
    <property type="protein sequence ID" value="CAF0983122.1"/>
    <property type="molecule type" value="Genomic_DNA"/>
</dbReference>
<organism evidence="1 2">
    <name type="scientific">Brachionus calyciflorus</name>
    <dbReference type="NCBI Taxonomy" id="104777"/>
    <lineage>
        <taxon>Eukaryota</taxon>
        <taxon>Metazoa</taxon>
        <taxon>Spiralia</taxon>
        <taxon>Gnathifera</taxon>
        <taxon>Rotifera</taxon>
        <taxon>Eurotatoria</taxon>
        <taxon>Monogononta</taxon>
        <taxon>Pseudotrocha</taxon>
        <taxon>Ploima</taxon>
        <taxon>Brachionidae</taxon>
        <taxon>Brachionus</taxon>
    </lineage>
</organism>
<accession>A0A814FKB4</accession>
<sequence length="123" mass="14870">MEVNNLSYMSDGEFRELTTELDKMVDTIFMDVLKNQPDSFDRIANTCKIRKQRIIVNYSKLIFAYIQDNSIPLNRVITEIDRHFATRVTLKQIEKLKKLELAYTEIDKIFCLMYRWYKRINYK</sequence>
<evidence type="ECO:0000313" key="1">
    <source>
        <dbReference type="EMBL" id="CAF0983122.1"/>
    </source>
</evidence>
<keyword evidence="2" id="KW-1185">Reference proteome</keyword>